<feature type="domain" description="HTH iclR-type" evidence="5">
    <location>
        <begin position="22"/>
        <end position="84"/>
    </location>
</feature>
<organism evidence="7 8">
    <name type="scientific">Noviherbaspirillum saxi</name>
    <dbReference type="NCBI Taxonomy" id="2320863"/>
    <lineage>
        <taxon>Bacteria</taxon>
        <taxon>Pseudomonadati</taxon>
        <taxon>Pseudomonadota</taxon>
        <taxon>Betaproteobacteria</taxon>
        <taxon>Burkholderiales</taxon>
        <taxon>Oxalobacteraceae</taxon>
        <taxon>Noviherbaspirillum</taxon>
    </lineage>
</organism>
<dbReference type="PROSITE" id="PS51078">
    <property type="entry name" value="ICLR_ED"/>
    <property type="match status" value="1"/>
</dbReference>
<dbReference type="Pfam" id="PF01614">
    <property type="entry name" value="IclR_C"/>
    <property type="match status" value="1"/>
</dbReference>
<name>A0A3A3FNH5_9BURK</name>
<evidence type="ECO:0000313" key="7">
    <source>
        <dbReference type="EMBL" id="RJF96301.1"/>
    </source>
</evidence>
<dbReference type="AlphaFoldDB" id="A0A3A3FNH5"/>
<dbReference type="SUPFAM" id="SSF55781">
    <property type="entry name" value="GAF domain-like"/>
    <property type="match status" value="1"/>
</dbReference>
<dbReference type="RefSeq" id="WP_119771447.1">
    <property type="nucleotide sequence ID" value="NZ_QYUO01000002.1"/>
</dbReference>
<dbReference type="InterPro" id="IPR005471">
    <property type="entry name" value="Tscrpt_reg_IclR_N"/>
</dbReference>
<dbReference type="InterPro" id="IPR036390">
    <property type="entry name" value="WH_DNA-bd_sf"/>
</dbReference>
<feature type="compositionally biased region" description="Basic and acidic residues" evidence="4">
    <location>
        <begin position="1"/>
        <end position="12"/>
    </location>
</feature>
<keyword evidence="2" id="KW-0238">DNA-binding</keyword>
<evidence type="ECO:0000259" key="5">
    <source>
        <dbReference type="PROSITE" id="PS51077"/>
    </source>
</evidence>
<dbReference type="OrthoDB" id="5401369at2"/>
<keyword evidence="3" id="KW-0804">Transcription</keyword>
<dbReference type="Proteomes" id="UP000265955">
    <property type="component" value="Unassembled WGS sequence"/>
</dbReference>
<evidence type="ECO:0000256" key="2">
    <source>
        <dbReference type="ARBA" id="ARBA00023125"/>
    </source>
</evidence>
<dbReference type="SMART" id="SM00346">
    <property type="entry name" value="HTH_ICLR"/>
    <property type="match status" value="1"/>
</dbReference>
<dbReference type="InterPro" id="IPR036388">
    <property type="entry name" value="WH-like_DNA-bd_sf"/>
</dbReference>
<evidence type="ECO:0000256" key="1">
    <source>
        <dbReference type="ARBA" id="ARBA00023015"/>
    </source>
</evidence>
<evidence type="ECO:0000256" key="4">
    <source>
        <dbReference type="SAM" id="MobiDB-lite"/>
    </source>
</evidence>
<dbReference type="GO" id="GO:0003677">
    <property type="term" value="F:DNA binding"/>
    <property type="evidence" value="ECO:0007669"/>
    <property type="project" value="UniProtKB-KW"/>
</dbReference>
<dbReference type="InterPro" id="IPR050707">
    <property type="entry name" value="HTH_MetabolicPath_Reg"/>
</dbReference>
<keyword evidence="8" id="KW-1185">Reference proteome</keyword>
<dbReference type="GO" id="GO:0045892">
    <property type="term" value="P:negative regulation of DNA-templated transcription"/>
    <property type="evidence" value="ECO:0007669"/>
    <property type="project" value="TreeGrafter"/>
</dbReference>
<dbReference type="PANTHER" id="PTHR30136">
    <property type="entry name" value="HELIX-TURN-HELIX TRANSCRIPTIONAL REGULATOR, ICLR FAMILY"/>
    <property type="match status" value="1"/>
</dbReference>
<proteinExistence type="predicted"/>
<dbReference type="EMBL" id="QYUO01000002">
    <property type="protein sequence ID" value="RJF96301.1"/>
    <property type="molecule type" value="Genomic_DNA"/>
</dbReference>
<evidence type="ECO:0000313" key="8">
    <source>
        <dbReference type="Proteomes" id="UP000265955"/>
    </source>
</evidence>
<dbReference type="Gene3D" id="1.10.10.10">
    <property type="entry name" value="Winged helix-like DNA-binding domain superfamily/Winged helix DNA-binding domain"/>
    <property type="match status" value="1"/>
</dbReference>
<gene>
    <name evidence="7" type="ORF">D3871_19270</name>
</gene>
<dbReference type="GO" id="GO:0003700">
    <property type="term" value="F:DNA-binding transcription factor activity"/>
    <property type="evidence" value="ECO:0007669"/>
    <property type="project" value="TreeGrafter"/>
</dbReference>
<dbReference type="Pfam" id="PF09339">
    <property type="entry name" value="HTH_IclR"/>
    <property type="match status" value="1"/>
</dbReference>
<comment type="caution">
    <text evidence="7">The sequence shown here is derived from an EMBL/GenBank/DDBJ whole genome shotgun (WGS) entry which is preliminary data.</text>
</comment>
<dbReference type="InterPro" id="IPR029016">
    <property type="entry name" value="GAF-like_dom_sf"/>
</dbReference>
<dbReference type="SUPFAM" id="SSF46785">
    <property type="entry name" value="Winged helix' DNA-binding domain"/>
    <property type="match status" value="1"/>
</dbReference>
<dbReference type="PROSITE" id="PS51077">
    <property type="entry name" value="HTH_ICLR"/>
    <property type="match status" value="1"/>
</dbReference>
<feature type="region of interest" description="Disordered" evidence="4">
    <location>
        <begin position="1"/>
        <end position="20"/>
    </location>
</feature>
<sequence>MNDNKPDNKPDSEAEEKDPQFATTLARGIDILLSYRVGESLLGNREFVQRTGLSKTTVARLTHTLTCLGYLRHDAKLEKYRLGPAVLSMGYPLLANMQIRQIARPLMREMSVQTGGAVSLGIRDRTHMIYVETSRSTDRLVMTPDIGAPIPILTTAMGRAWLCRAPADERESVLNQIRVKDPEHYQRFYQGAMQAMRSYEQRHYCANRGEWSSDVYGFAVPLSRRLDSNLFVFNCGIPAVNGPYAAIEREVAPKLVSLVRSIEVMLGFT</sequence>
<accession>A0A3A3FNH5</accession>
<reference evidence="8" key="1">
    <citation type="submission" date="2018-09" db="EMBL/GenBank/DDBJ databases">
        <authorList>
            <person name="Zhu H."/>
        </authorList>
    </citation>
    <scope>NUCLEOTIDE SEQUENCE [LARGE SCALE GENOMIC DNA]</scope>
    <source>
        <strain evidence="8">K1R23-30</strain>
    </source>
</reference>
<dbReference type="PANTHER" id="PTHR30136:SF33">
    <property type="entry name" value="TRANSCRIPTIONAL REGULATORY PROTEIN"/>
    <property type="match status" value="1"/>
</dbReference>
<evidence type="ECO:0000256" key="3">
    <source>
        <dbReference type="ARBA" id="ARBA00023163"/>
    </source>
</evidence>
<dbReference type="Gene3D" id="3.30.450.40">
    <property type="match status" value="1"/>
</dbReference>
<keyword evidence="1" id="KW-0805">Transcription regulation</keyword>
<feature type="domain" description="IclR-ED" evidence="6">
    <location>
        <begin position="85"/>
        <end position="268"/>
    </location>
</feature>
<evidence type="ECO:0000259" key="6">
    <source>
        <dbReference type="PROSITE" id="PS51078"/>
    </source>
</evidence>
<protein>
    <submittedName>
        <fullName evidence="7">IclR family transcriptional regulator</fullName>
    </submittedName>
</protein>
<dbReference type="InterPro" id="IPR014757">
    <property type="entry name" value="Tscrpt_reg_IclR_C"/>
</dbReference>